<feature type="compositionally biased region" description="Polar residues" evidence="1">
    <location>
        <begin position="148"/>
        <end position="169"/>
    </location>
</feature>
<feature type="compositionally biased region" description="Polar residues" evidence="1">
    <location>
        <begin position="50"/>
        <end position="60"/>
    </location>
</feature>
<feature type="region of interest" description="Disordered" evidence="1">
    <location>
        <begin position="26"/>
        <end position="78"/>
    </location>
</feature>
<feature type="compositionally biased region" description="Basic residues" evidence="1">
    <location>
        <begin position="62"/>
        <end position="71"/>
    </location>
</feature>
<sequence length="840" mass="89783">MTSHGSVGSLFKENLSSESLPETELFILIGRNPIQEPQPPGEPRPEHSHPTQPIRTQTIRKPSFRRKQPPRRKIDLPTALVLPQIALPDQVQPSSLSSPKILGGWNFLKRQNGPLSSPSVPLPRESRTSLTSPKRRLSSTDESDRSRVSTPVRSIRPAQSRSSTWTDNVPTVRSLAQRSPSAEYTRPLSTSLYPLSLSTATDSLTTVSPVSLASPKVVVPLAVVSKDNPRGGKFGLFVRRGSVSPGQERTGFFAGFAESSTNKKERSKTEKQQKKGLGKGNESKKDLGLIKQLSNTSSSSYSSSSVNNRKRSFFSTQPVVTNTTEHTRTPKTTIQWGPTAEEGRHTALTTASPPPPPSVFTDAPVSSPSQLQIPLSRTISPLSNPPLSVSPLPIASLPASYSSVSIRSDSASSFSDEEFPPRSPKSQRSQVYSIANGSASTTPTPSEQEDQHRFSAHRMPIASVFRERSSSPLRNELLGRSPRSRDLNIAAETPVEAPVNIQTGRLKQAPTAPERTGSTSPSKHPWWKPGTGRNSPSLRTDLPAPVSIRMDGQASDSVDNTVGIRRGTANGSTSGRRRSIFGSPGSFFSLGGGSNAGSVGESIKGRARRASDAPLTLNRRESDMFSQAAPPATSTTTAKTVTQRGFEVTSRESYRPPNAQPADNNGNIHVLSVVNDAASSIAVDTATCTDADTTTITDADADTLPTPPDSTVSTCPPRRLPSPVARPTEVITIPAGPSRPSNLTASRFTPNGPGLTSIMIHSSKAAKTWVPLSKRAPRPPLTPPLSTADQARYPLDGEPARPQQEGSEEFSPASSSGSEAGDENGAHGWIGVPELGRPVR</sequence>
<feature type="compositionally biased region" description="Low complexity" evidence="1">
    <location>
        <begin position="809"/>
        <end position="819"/>
    </location>
</feature>
<feature type="region of interest" description="Disordered" evidence="1">
    <location>
        <begin position="770"/>
        <end position="840"/>
    </location>
</feature>
<accession>A0A0F7SL62</accession>
<feature type="region of interest" description="Disordered" evidence="1">
    <location>
        <begin position="411"/>
        <end position="453"/>
    </location>
</feature>
<feature type="compositionally biased region" description="Polar residues" evidence="1">
    <location>
        <begin position="424"/>
        <end position="446"/>
    </location>
</feature>
<dbReference type="EMBL" id="LN483345">
    <property type="protein sequence ID" value="CDZ98378.1"/>
    <property type="molecule type" value="Genomic_DNA"/>
</dbReference>
<feature type="compositionally biased region" description="Low complexity" evidence="1">
    <location>
        <begin position="294"/>
        <end position="307"/>
    </location>
</feature>
<proteinExistence type="predicted"/>
<dbReference type="AlphaFoldDB" id="A0A0F7SL62"/>
<feature type="compositionally biased region" description="Low complexity" evidence="1">
    <location>
        <begin position="628"/>
        <end position="642"/>
    </location>
</feature>
<feature type="region of interest" description="Disordered" evidence="1">
    <location>
        <begin position="698"/>
        <end position="724"/>
    </location>
</feature>
<evidence type="ECO:0000256" key="1">
    <source>
        <dbReference type="SAM" id="MobiDB-lite"/>
    </source>
</evidence>
<feature type="compositionally biased region" description="Polar residues" evidence="1">
    <location>
        <begin position="316"/>
        <end position="336"/>
    </location>
</feature>
<name>A0A0F7SL62_PHARH</name>
<feature type="region of interest" description="Disordered" evidence="1">
    <location>
        <begin position="505"/>
        <end position="539"/>
    </location>
</feature>
<protein>
    <submittedName>
        <fullName evidence="2">Uncharacterized protein</fullName>
    </submittedName>
</protein>
<evidence type="ECO:0000313" key="2">
    <source>
        <dbReference type="EMBL" id="CDZ98378.1"/>
    </source>
</evidence>
<feature type="compositionally biased region" description="Basic and acidic residues" evidence="1">
    <location>
        <begin position="138"/>
        <end position="147"/>
    </location>
</feature>
<feature type="compositionally biased region" description="Basic and acidic residues" evidence="1">
    <location>
        <begin position="261"/>
        <end position="273"/>
    </location>
</feature>
<organism evidence="2">
    <name type="scientific">Phaffia rhodozyma</name>
    <name type="common">Yeast</name>
    <name type="synonym">Xanthophyllomyces dendrorhous</name>
    <dbReference type="NCBI Taxonomy" id="264483"/>
    <lineage>
        <taxon>Eukaryota</taxon>
        <taxon>Fungi</taxon>
        <taxon>Dikarya</taxon>
        <taxon>Basidiomycota</taxon>
        <taxon>Agaricomycotina</taxon>
        <taxon>Tremellomycetes</taxon>
        <taxon>Cystofilobasidiales</taxon>
        <taxon>Mrakiaceae</taxon>
        <taxon>Phaffia</taxon>
    </lineage>
</organism>
<feature type="compositionally biased region" description="Polar residues" evidence="1">
    <location>
        <begin position="739"/>
        <end position="749"/>
    </location>
</feature>
<feature type="region of interest" description="Disordered" evidence="1">
    <location>
        <begin position="113"/>
        <end position="169"/>
    </location>
</feature>
<feature type="region of interest" description="Disordered" evidence="1">
    <location>
        <begin position="248"/>
        <end position="370"/>
    </location>
</feature>
<feature type="region of interest" description="Disordered" evidence="1">
    <location>
        <begin position="551"/>
        <end position="642"/>
    </location>
</feature>
<reference evidence="2" key="1">
    <citation type="submission" date="2014-08" db="EMBL/GenBank/DDBJ databases">
        <authorList>
            <person name="Sharma Rahul"/>
            <person name="Thines Marco"/>
        </authorList>
    </citation>
    <scope>NUCLEOTIDE SEQUENCE</scope>
</reference>
<feature type="compositionally biased region" description="Low complexity" evidence="1">
    <location>
        <begin position="580"/>
        <end position="589"/>
    </location>
</feature>
<feature type="region of interest" description="Disordered" evidence="1">
    <location>
        <begin position="731"/>
        <end position="750"/>
    </location>
</feature>